<sequence length="328" mass="36391">MEGRGEGGRGLVEERDYLCNTHQGLFRVGMDRLLLFFIVLSIAGATVLEELVGSKGANQVIKLKANYNGKYLSGACFAGADKCDEIIGIKMVDGSPGPAEYEHFTFEEVNDKQVALKTFNGKFVKQGVYGSAAIRSERNALTPVKNADGTWSFESSLGKWLSAHRQDGIVYFMPSNLNHNGVDSLYCRSSTYDLDGFAEHGKLKVVVTVQVTETTGIPEPISIDFSKGRIDVDIKLLIDGEGIYLNKKVLMEAPPYFNRVLTAPNEMFDGRCLRIKDSYEKSFALNYRIQRMLQLFSHQCHQNLSEAKDNIMLNRINNDSNGEGGTTS</sequence>
<evidence type="ECO:0000313" key="2">
    <source>
        <dbReference type="Proteomes" id="UP000005239"/>
    </source>
</evidence>
<name>A0A2A6BJM9_PRIPA</name>
<dbReference type="EnsemblMetazoa" id="PPA39311.1">
    <property type="protein sequence ID" value="PPA39311.1"/>
    <property type="gene ID" value="WBGene00277680"/>
</dbReference>
<gene>
    <name evidence="1" type="primary">WBGene00277680</name>
</gene>
<dbReference type="GO" id="GO:0051015">
    <property type="term" value="F:actin filament binding"/>
    <property type="evidence" value="ECO:0000318"/>
    <property type="project" value="GO_Central"/>
</dbReference>
<proteinExistence type="predicted"/>
<dbReference type="Gene3D" id="2.80.10.50">
    <property type="match status" value="1"/>
</dbReference>
<keyword evidence="2" id="KW-1185">Reference proteome</keyword>
<dbReference type="SUPFAM" id="SSF50405">
    <property type="entry name" value="Actin-crosslinking proteins"/>
    <property type="match status" value="1"/>
</dbReference>
<dbReference type="PANTHER" id="PTHR33351">
    <property type="entry name" value="HISACTOPHILIN-1-RELATED"/>
    <property type="match status" value="1"/>
</dbReference>
<dbReference type="GO" id="GO:0030041">
    <property type="term" value="P:actin filament polymerization"/>
    <property type="evidence" value="ECO:0000318"/>
    <property type="project" value="GO_Central"/>
</dbReference>
<accession>A0A8R1UUP4</accession>
<dbReference type="Proteomes" id="UP000005239">
    <property type="component" value="Unassembled WGS sequence"/>
</dbReference>
<organism evidence="1 2">
    <name type="scientific">Pristionchus pacificus</name>
    <name type="common">Parasitic nematode worm</name>
    <dbReference type="NCBI Taxonomy" id="54126"/>
    <lineage>
        <taxon>Eukaryota</taxon>
        <taxon>Metazoa</taxon>
        <taxon>Ecdysozoa</taxon>
        <taxon>Nematoda</taxon>
        <taxon>Chromadorea</taxon>
        <taxon>Rhabditida</taxon>
        <taxon>Rhabditina</taxon>
        <taxon>Diplogasteromorpha</taxon>
        <taxon>Diplogasteroidea</taxon>
        <taxon>Neodiplogasteridae</taxon>
        <taxon>Pristionchus</taxon>
    </lineage>
</organism>
<dbReference type="GO" id="GO:0015629">
    <property type="term" value="C:actin cytoskeleton"/>
    <property type="evidence" value="ECO:0000318"/>
    <property type="project" value="GO_Central"/>
</dbReference>
<dbReference type="PANTHER" id="PTHR33351:SF1">
    <property type="entry name" value="IG-LIKE DOMAIN-CONTAINING PROTEIN-RELATED"/>
    <property type="match status" value="1"/>
</dbReference>
<reference evidence="1" key="2">
    <citation type="submission" date="2022-06" db="UniProtKB">
        <authorList>
            <consortium name="EnsemblMetazoa"/>
        </authorList>
    </citation>
    <scope>IDENTIFICATION</scope>
    <source>
        <strain evidence="1">PS312</strain>
    </source>
</reference>
<dbReference type="InterPro" id="IPR008999">
    <property type="entry name" value="Actin-crosslinking"/>
</dbReference>
<accession>A0A2A6BJM9</accession>
<dbReference type="CDD" id="cd00257">
    <property type="entry name" value="beta-trefoil_FSCN-like"/>
    <property type="match status" value="1"/>
</dbReference>
<protein>
    <submittedName>
        <fullName evidence="1">Uncharacterized protein</fullName>
    </submittedName>
</protein>
<dbReference type="AlphaFoldDB" id="A0A2A6BJM9"/>
<reference evidence="2" key="1">
    <citation type="journal article" date="2008" name="Nat. Genet.">
        <title>The Pristionchus pacificus genome provides a unique perspective on nematode lifestyle and parasitism.</title>
        <authorList>
            <person name="Dieterich C."/>
            <person name="Clifton S.W."/>
            <person name="Schuster L.N."/>
            <person name="Chinwalla A."/>
            <person name="Delehaunty K."/>
            <person name="Dinkelacker I."/>
            <person name="Fulton L."/>
            <person name="Fulton R."/>
            <person name="Godfrey J."/>
            <person name="Minx P."/>
            <person name="Mitreva M."/>
            <person name="Roeseler W."/>
            <person name="Tian H."/>
            <person name="Witte H."/>
            <person name="Yang S.P."/>
            <person name="Wilson R.K."/>
            <person name="Sommer R.J."/>
        </authorList>
    </citation>
    <scope>NUCLEOTIDE SEQUENCE [LARGE SCALE GENOMIC DNA]</scope>
    <source>
        <strain evidence="2">PS312</strain>
    </source>
</reference>
<dbReference type="InterPro" id="IPR052883">
    <property type="entry name" value="Hisactophilin"/>
</dbReference>
<evidence type="ECO:0000313" key="1">
    <source>
        <dbReference type="EnsemblMetazoa" id="PPA39311.1"/>
    </source>
</evidence>